<reference evidence="1" key="1">
    <citation type="submission" date="2021-01" db="EMBL/GenBank/DDBJ databases">
        <authorList>
            <person name="Corre E."/>
            <person name="Pelletier E."/>
            <person name="Niang G."/>
            <person name="Scheremetjew M."/>
            <person name="Finn R."/>
            <person name="Kale V."/>
            <person name="Holt S."/>
            <person name="Cochrane G."/>
            <person name="Meng A."/>
            <person name="Brown T."/>
            <person name="Cohen L."/>
        </authorList>
    </citation>
    <scope>NUCLEOTIDE SEQUENCE</scope>
    <source>
        <strain evidence="1">CCMP1381</strain>
    </source>
</reference>
<accession>A0A7S2D8C7</accession>
<protein>
    <submittedName>
        <fullName evidence="1">Uncharacterized protein</fullName>
    </submittedName>
</protein>
<evidence type="ECO:0000313" key="1">
    <source>
        <dbReference type="EMBL" id="CAD9447414.1"/>
    </source>
</evidence>
<sequence>MKKLGLLFDKIWAPLHGKKYGWYPWSTSYSAHTFLQHMGEIFKARGCIYGDRSEYCFENKHCATKRACHMDTVDLMRALKSNIIYDRLMIDNAKRNAKRIKNCRMKTYEKRREEMARARVIVDVLDACTNPSGNCPPVLRDVFLSSWSLPMGAKDLVWSDKGEKNWRPVIWRSKDGIADATDTQPECEGGNDEEDADLGCDDQGTCNLNGPCFTGLSDCGVDCGGDVILTTRGGDGEDAEFECDDEETCRSNDPCGQECDGDVLFTEDDDFCDEDLSSSVYDRRFLVEESAVDVETIVNGWDEPARDAFRRAVLEYTQSTDDGA</sequence>
<proteinExistence type="predicted"/>
<name>A0A7S2D8C7_9STRA</name>
<dbReference type="EMBL" id="HBGS01038939">
    <property type="protein sequence ID" value="CAD9447414.1"/>
    <property type="molecule type" value="Transcribed_RNA"/>
</dbReference>
<organism evidence="1">
    <name type="scientific">Octactis speculum</name>
    <dbReference type="NCBI Taxonomy" id="3111310"/>
    <lineage>
        <taxon>Eukaryota</taxon>
        <taxon>Sar</taxon>
        <taxon>Stramenopiles</taxon>
        <taxon>Ochrophyta</taxon>
        <taxon>Dictyochophyceae</taxon>
        <taxon>Dictyochales</taxon>
        <taxon>Dictyochaceae</taxon>
        <taxon>Octactis</taxon>
    </lineage>
</organism>
<gene>
    <name evidence="1" type="ORF">DSPE1174_LOCUS20117</name>
</gene>
<dbReference type="AlphaFoldDB" id="A0A7S2D8C7"/>